<accession>A0A9P8L128</accession>
<reference evidence="3" key="1">
    <citation type="submission" date="2021-03" db="EMBL/GenBank/DDBJ databases">
        <title>Comparative genomics and phylogenomic investigation of the class Geoglossomycetes provide insights into ecological specialization and systematics.</title>
        <authorList>
            <person name="Melie T."/>
            <person name="Pirro S."/>
            <person name="Miller A.N."/>
            <person name="Quandt A."/>
        </authorList>
    </citation>
    <scope>NUCLEOTIDE SEQUENCE</scope>
    <source>
        <strain evidence="3">GBOQ0MN5Z8</strain>
    </source>
</reference>
<feature type="transmembrane region" description="Helical" evidence="2">
    <location>
        <begin position="168"/>
        <end position="193"/>
    </location>
</feature>
<feature type="transmembrane region" description="Helical" evidence="2">
    <location>
        <begin position="110"/>
        <end position="130"/>
    </location>
</feature>
<feature type="transmembrane region" description="Helical" evidence="2">
    <location>
        <begin position="63"/>
        <end position="85"/>
    </location>
</feature>
<dbReference type="PANTHER" id="PTHR31735">
    <property type="entry name" value="VACUOLAR MEMBRANE PROTEIN YPL162C"/>
    <property type="match status" value="1"/>
</dbReference>
<evidence type="ECO:0000256" key="2">
    <source>
        <dbReference type="SAM" id="Phobius"/>
    </source>
</evidence>
<name>A0A9P8L128_9PEZI</name>
<feature type="compositionally biased region" description="Polar residues" evidence="1">
    <location>
        <begin position="340"/>
        <end position="354"/>
    </location>
</feature>
<protein>
    <recommendedName>
        <fullName evidence="5">Vacuolar membrane protein</fullName>
    </recommendedName>
</protein>
<keyword evidence="2" id="KW-0812">Transmembrane</keyword>
<dbReference type="OrthoDB" id="431202at2759"/>
<feature type="region of interest" description="Disordered" evidence="1">
    <location>
        <begin position="244"/>
        <end position="297"/>
    </location>
</feature>
<organism evidence="3 4">
    <name type="scientific">Glutinoglossum americanum</name>
    <dbReference type="NCBI Taxonomy" id="1670608"/>
    <lineage>
        <taxon>Eukaryota</taxon>
        <taxon>Fungi</taxon>
        <taxon>Dikarya</taxon>
        <taxon>Ascomycota</taxon>
        <taxon>Pezizomycotina</taxon>
        <taxon>Geoglossomycetes</taxon>
        <taxon>Geoglossales</taxon>
        <taxon>Geoglossaceae</taxon>
        <taxon>Glutinoglossum</taxon>
    </lineage>
</organism>
<dbReference type="EMBL" id="JAGHQL010000173">
    <property type="protein sequence ID" value="KAH0536917.1"/>
    <property type="molecule type" value="Genomic_DNA"/>
</dbReference>
<gene>
    <name evidence="3" type="ORF">FGG08_006255</name>
</gene>
<evidence type="ECO:0000313" key="3">
    <source>
        <dbReference type="EMBL" id="KAH0536917.1"/>
    </source>
</evidence>
<dbReference type="Pfam" id="PF12400">
    <property type="entry name" value="STIMATE"/>
    <property type="match status" value="1"/>
</dbReference>
<dbReference type="AlphaFoldDB" id="A0A9P8L128"/>
<sequence length="370" mass="40859">MASGKGPHGDGDEDNGECKLLGPFALFVQAALGGLALLSLVWKRYRERPQRPLKVWAFDASKQVVGSILVHLANLFMSMLSAGQFTVKTVVTPGLAAKDEGNFQPNPCSFYLLNLAIDTTLGIPILIFLLRLLTRAFALTTFGEPVESIQSGNYGQPPRASWWLKQSLIYFLGLLGMKLCVLFIFSICPWISWIGDWALRWTEGDERVQVFFVMLLFPLIMNAMQYYIIDSFIKDRSGSSDLERLPIVDSGTDDADSRRPRGNTGFDESGSTRSSTDTLLSDDEEDIEPKDKKEPNLRIHVSDGANEALIRKSRNAPTKLITRGLQEYNPATDGDDTPTVVGSSSNSARASQITAEGKYDNGAHIEDEAR</sequence>
<dbReference type="GO" id="GO:0016020">
    <property type="term" value="C:membrane"/>
    <property type="evidence" value="ECO:0007669"/>
    <property type="project" value="TreeGrafter"/>
</dbReference>
<evidence type="ECO:0000256" key="1">
    <source>
        <dbReference type="SAM" id="MobiDB-lite"/>
    </source>
</evidence>
<feature type="compositionally biased region" description="Basic and acidic residues" evidence="1">
    <location>
        <begin position="357"/>
        <end position="370"/>
    </location>
</feature>
<keyword evidence="2" id="KW-1133">Transmembrane helix</keyword>
<keyword evidence="2" id="KW-0472">Membrane</keyword>
<feature type="transmembrane region" description="Helical" evidence="2">
    <location>
        <begin position="20"/>
        <end position="42"/>
    </location>
</feature>
<comment type="caution">
    <text evidence="3">The sequence shown here is derived from an EMBL/GenBank/DDBJ whole genome shotgun (WGS) entry which is preliminary data.</text>
</comment>
<keyword evidence="4" id="KW-1185">Reference proteome</keyword>
<evidence type="ECO:0008006" key="5">
    <source>
        <dbReference type="Google" id="ProtNLM"/>
    </source>
</evidence>
<feature type="region of interest" description="Disordered" evidence="1">
    <location>
        <begin position="321"/>
        <end position="370"/>
    </location>
</feature>
<proteinExistence type="predicted"/>
<dbReference type="PANTHER" id="PTHR31735:SF1">
    <property type="entry name" value="VACUOLAR MEMBRANE PROTEIN YPL162C"/>
    <property type="match status" value="1"/>
</dbReference>
<evidence type="ECO:0000313" key="4">
    <source>
        <dbReference type="Proteomes" id="UP000698800"/>
    </source>
</evidence>
<dbReference type="InterPro" id="IPR022127">
    <property type="entry name" value="STIMATE/YPL162C"/>
</dbReference>
<dbReference type="Proteomes" id="UP000698800">
    <property type="component" value="Unassembled WGS sequence"/>
</dbReference>
<feature type="transmembrane region" description="Helical" evidence="2">
    <location>
        <begin position="208"/>
        <end position="229"/>
    </location>
</feature>